<dbReference type="PANTHER" id="PTHR10183">
    <property type="entry name" value="CALPAIN"/>
    <property type="match status" value="1"/>
</dbReference>
<dbReference type="Gene3D" id="3.90.70.10">
    <property type="entry name" value="Cysteine proteinases"/>
    <property type="match status" value="1"/>
</dbReference>
<evidence type="ECO:0000313" key="10">
    <source>
        <dbReference type="Proteomes" id="UP001497497"/>
    </source>
</evidence>
<keyword evidence="3 6" id="KW-0378">Hydrolase</keyword>
<proteinExistence type="inferred from homology"/>
<feature type="region of interest" description="Disordered" evidence="7">
    <location>
        <begin position="1"/>
        <end position="46"/>
    </location>
</feature>
<organism evidence="9 10">
    <name type="scientific">Lymnaea stagnalis</name>
    <name type="common">Great pond snail</name>
    <name type="synonym">Helix stagnalis</name>
    <dbReference type="NCBI Taxonomy" id="6523"/>
    <lineage>
        <taxon>Eukaryota</taxon>
        <taxon>Metazoa</taxon>
        <taxon>Spiralia</taxon>
        <taxon>Lophotrochozoa</taxon>
        <taxon>Mollusca</taxon>
        <taxon>Gastropoda</taxon>
        <taxon>Heterobranchia</taxon>
        <taxon>Euthyneura</taxon>
        <taxon>Panpulmonata</taxon>
        <taxon>Hygrophila</taxon>
        <taxon>Lymnaeoidea</taxon>
        <taxon>Lymnaeidae</taxon>
        <taxon>Lymnaea</taxon>
    </lineage>
</organism>
<feature type="region of interest" description="Disordered" evidence="7">
    <location>
        <begin position="116"/>
        <end position="138"/>
    </location>
</feature>
<comment type="similarity">
    <text evidence="1">Belongs to the peptidase C2 family.</text>
</comment>
<reference evidence="9 10" key="1">
    <citation type="submission" date="2024-04" db="EMBL/GenBank/DDBJ databases">
        <authorList>
            <consortium name="Genoscope - CEA"/>
            <person name="William W."/>
        </authorList>
    </citation>
    <scope>NUCLEOTIDE SEQUENCE [LARGE SCALE GENOMIC DNA]</scope>
</reference>
<dbReference type="GO" id="GO:0004198">
    <property type="term" value="F:calcium-dependent cysteine-type endopeptidase activity"/>
    <property type="evidence" value="ECO:0007669"/>
    <property type="project" value="InterPro"/>
</dbReference>
<dbReference type="SUPFAM" id="SSF49758">
    <property type="entry name" value="Calpain large subunit, middle domain (domain III)"/>
    <property type="match status" value="2"/>
</dbReference>
<dbReference type="InterPro" id="IPR022684">
    <property type="entry name" value="Calpain_cysteine_protease"/>
</dbReference>
<dbReference type="PANTHER" id="PTHR10183:SF379">
    <property type="entry name" value="CALPAIN-5"/>
    <property type="match status" value="1"/>
</dbReference>
<dbReference type="PRINTS" id="PR00704">
    <property type="entry name" value="CALPAIN"/>
</dbReference>
<dbReference type="InterPro" id="IPR036213">
    <property type="entry name" value="Calpain_III_sf"/>
</dbReference>
<evidence type="ECO:0000256" key="2">
    <source>
        <dbReference type="ARBA" id="ARBA00022670"/>
    </source>
</evidence>
<dbReference type="InterPro" id="IPR038765">
    <property type="entry name" value="Papain-like_cys_pep_sf"/>
</dbReference>
<protein>
    <recommendedName>
        <fullName evidence="8">Calpain catalytic domain-containing protein</fullName>
    </recommendedName>
</protein>
<dbReference type="Pfam" id="PF01067">
    <property type="entry name" value="Calpain_III"/>
    <property type="match status" value="2"/>
</dbReference>
<dbReference type="Proteomes" id="UP001497497">
    <property type="component" value="Unassembled WGS sequence"/>
</dbReference>
<evidence type="ECO:0000256" key="6">
    <source>
        <dbReference type="PROSITE-ProRule" id="PRU00239"/>
    </source>
</evidence>
<dbReference type="InterPro" id="IPR022683">
    <property type="entry name" value="Calpain_III"/>
</dbReference>
<dbReference type="EMBL" id="CAXITT010000945">
    <property type="protein sequence ID" value="CAL1547299.1"/>
    <property type="molecule type" value="Genomic_DNA"/>
</dbReference>
<keyword evidence="4 6" id="KW-0788">Thiol protease</keyword>
<sequence length="800" mass="91270">MGCGASQSSERDHSKKVDFRESDHSHYDERFRNNHRTTDNIDDRRDLELVESNRQRHNLSENSKHNDWEDPYYGSEVHNLEMGKEQHRGHDDYFDSSDRHNLNGENYDAYSEYRDERNKPVPHTPKHTTIKPPPTVYEEDDTPFDDDGIADYEGYQKNSVGLMIKSVDFRKYFRDEEPDERPYGDPYNLYVDEGFPLEIAIVKDNNKIEWKRPKEFAENPSLFTDGATRFDIGQGSAGTCWFLSIVADIADKKNMLRQVIPDSAYNIDNPQKYDGVFHACFFRFGKWEDVYIDDYLPVIYGNVLWGAKSSTDDNEMWVALLEKAFARLHGSYDAIYGGQPGDAYLQLTGGIGERIELEGLQDKATSVFNRIRNALSSDCQVTCVVPDEYDNYKGLVGGHAYSLVAARQVGETKLLRVRNPWGHGEWTGAWCDGSKEWKTIPANAVENPNKDDGEFYVCLSDFMKYFSQTTICSLTPDFDMDGCSDSLNHILSIYGEWKGKTAAGFHKILQNPRFYFTLPSIGALEDGMVPFVVQMIQQSKKRQTDNISIRCDVFKVLGDKIHNTGRCIALEIQGQKNNVYSPEIQTSFRFKLKPGRYMIIPSSVDEGQEKAFLLRLFSPAALESVKEIPHDVYLASSENEESFSVKGKTYQLTFEKTLFGEFISGQNAGGQVSNRASYHTNPQYLLTIPDSGSLVPVVVHIMQTNEDPQYPVGLRLFKLQNGKNPPLDAQYLYENYSNSPEHIEGSQSKFVISWDVDVRYMLPSGRYIALVHLDEPNTEKGFSILFKSDRHINIKGFQTG</sequence>
<dbReference type="AlphaFoldDB" id="A0AAV2IJP5"/>
<feature type="compositionally biased region" description="Basic and acidic residues" evidence="7">
    <location>
        <begin position="9"/>
        <end position="46"/>
    </location>
</feature>
<gene>
    <name evidence="9" type="ORF">GSLYS_00020624001</name>
</gene>
<dbReference type="PROSITE" id="PS50203">
    <property type="entry name" value="CALPAIN_CAT"/>
    <property type="match status" value="1"/>
</dbReference>
<dbReference type="Gene3D" id="2.60.120.380">
    <property type="match status" value="2"/>
</dbReference>
<dbReference type="SMART" id="SM00720">
    <property type="entry name" value="calpain_III"/>
    <property type="match status" value="1"/>
</dbReference>
<comment type="caution">
    <text evidence="9">The sequence shown here is derived from an EMBL/GenBank/DDBJ whole genome shotgun (WGS) entry which is preliminary data.</text>
</comment>
<dbReference type="InterPro" id="IPR022682">
    <property type="entry name" value="Calpain_domain_III"/>
</dbReference>
<dbReference type="GO" id="GO:0006508">
    <property type="term" value="P:proteolysis"/>
    <property type="evidence" value="ECO:0007669"/>
    <property type="project" value="UniProtKB-KW"/>
</dbReference>
<feature type="active site" evidence="5 6">
    <location>
        <position position="419"/>
    </location>
</feature>
<keyword evidence="2 6" id="KW-0645">Protease</keyword>
<dbReference type="SUPFAM" id="SSF54001">
    <property type="entry name" value="Cysteine proteinases"/>
    <property type="match status" value="1"/>
</dbReference>
<accession>A0AAV2IJP5</accession>
<evidence type="ECO:0000256" key="3">
    <source>
        <dbReference type="ARBA" id="ARBA00022801"/>
    </source>
</evidence>
<feature type="compositionally biased region" description="Basic and acidic residues" evidence="7">
    <location>
        <begin position="52"/>
        <end position="68"/>
    </location>
</feature>
<dbReference type="CDD" id="cd00044">
    <property type="entry name" value="CysPc"/>
    <property type="match status" value="1"/>
</dbReference>
<evidence type="ECO:0000256" key="1">
    <source>
        <dbReference type="ARBA" id="ARBA00007623"/>
    </source>
</evidence>
<feature type="active site" evidence="5 6">
    <location>
        <position position="399"/>
    </location>
</feature>
<evidence type="ECO:0000313" key="9">
    <source>
        <dbReference type="EMBL" id="CAL1547299.1"/>
    </source>
</evidence>
<evidence type="ECO:0000256" key="7">
    <source>
        <dbReference type="SAM" id="MobiDB-lite"/>
    </source>
</evidence>
<keyword evidence="10" id="KW-1185">Reference proteome</keyword>
<feature type="domain" description="Calpain catalytic" evidence="8">
    <location>
        <begin position="172"/>
        <end position="475"/>
    </location>
</feature>
<evidence type="ECO:0000256" key="5">
    <source>
        <dbReference type="PIRSR" id="PIRSR622684-1"/>
    </source>
</evidence>
<name>A0AAV2IJP5_LYMST</name>
<evidence type="ECO:0000259" key="8">
    <source>
        <dbReference type="PROSITE" id="PS50203"/>
    </source>
</evidence>
<feature type="region of interest" description="Disordered" evidence="7">
    <location>
        <begin position="52"/>
        <end position="71"/>
    </location>
</feature>
<dbReference type="InterPro" id="IPR001300">
    <property type="entry name" value="Peptidase_C2_calpain_cat"/>
</dbReference>
<evidence type="ECO:0000256" key="4">
    <source>
        <dbReference type="ARBA" id="ARBA00022807"/>
    </source>
</evidence>
<feature type="active site" evidence="5 6">
    <location>
        <position position="240"/>
    </location>
</feature>
<dbReference type="SMART" id="SM00230">
    <property type="entry name" value="CysPc"/>
    <property type="match status" value="1"/>
</dbReference>
<dbReference type="Pfam" id="PF00648">
    <property type="entry name" value="Peptidase_C2"/>
    <property type="match status" value="1"/>
</dbReference>